<feature type="compositionally biased region" description="Polar residues" evidence="1">
    <location>
        <begin position="7"/>
        <end position="21"/>
    </location>
</feature>
<dbReference type="GO" id="GO:0015074">
    <property type="term" value="P:DNA integration"/>
    <property type="evidence" value="ECO:0007669"/>
    <property type="project" value="InterPro"/>
</dbReference>
<name>A0A1S3JQZ5_LINAN</name>
<dbReference type="KEGG" id="lak:106175106"/>
<protein>
    <submittedName>
        <fullName evidence="4">Uncharacterized protein LOC106175106</fullName>
    </submittedName>
</protein>
<dbReference type="Gene3D" id="3.30.420.10">
    <property type="entry name" value="Ribonuclease H-like superfamily/Ribonuclease H"/>
    <property type="match status" value="1"/>
</dbReference>
<dbReference type="GeneID" id="106175106"/>
<gene>
    <name evidence="4" type="primary">LOC106175106</name>
</gene>
<dbReference type="SUPFAM" id="SSF53098">
    <property type="entry name" value="Ribonuclease H-like"/>
    <property type="match status" value="1"/>
</dbReference>
<reference evidence="4" key="1">
    <citation type="submission" date="2025-08" db="UniProtKB">
        <authorList>
            <consortium name="RefSeq"/>
        </authorList>
    </citation>
    <scope>IDENTIFICATION</scope>
    <source>
        <tissue evidence="4">Gonads</tissue>
    </source>
</reference>
<dbReference type="InterPro" id="IPR043502">
    <property type="entry name" value="DNA/RNA_pol_sf"/>
</dbReference>
<evidence type="ECO:0000259" key="2">
    <source>
        <dbReference type="PROSITE" id="PS50994"/>
    </source>
</evidence>
<evidence type="ECO:0000256" key="1">
    <source>
        <dbReference type="SAM" id="MobiDB-lite"/>
    </source>
</evidence>
<sequence length="1315" mass="150486">MHEERQPPTSRETQSVNSLKVNQHHRQSSTTMIVPVWVSTQENPEHEVLTYALLDTQSDTTFLLEDTAAALNAETEHATLSLSTMSSQKSLIDSKKIRRLRVRGFKSTETLEIDQAFTREFIPADRTQIPTRKTVSDWQHLKPLLNKIPPLQTCDVGLLIGFNCPQALLPRETLVGGNSEPYAVQTILGWSIVGCSSRDNLASVCHRVTTKEVFPCMPRDVINALEKDFVHDKTEVEMSQEDLQFLRVQETNIQQLDNGHIQMPLPFRRRPALPDNKSQALQRLDHLRRKFERDPSYRESYTSMVQGIIDRGEAEEAPDDTIKGEVWYLPHHGVYHPQKGKLRVVFDCSATYKQTSLNQHLLSGPDLTSSLLGVLIRFREHPVAVACDIEKMFHQFLVQDNDRNYLRFLWWKNGDITKEPTVFRMKVHLFGATSSPGCANFGLKYLAKSYENEYPLAAEFIKHHFYVDDGLTSSDDADTAIQIIDQARKLCASGGIRLHKFLSNSREVLETVPESERATEVNGVDLNKDRLPVSTALGLQWNVEDDVFQYRAFTSEVKAKTRRGVLSTVASVYDPQGFLSPFILIGKQILQQMCKENSAWDEELSNDLMPQWEKWSEELKDIQNIKVARCFIPKNFGTVTRRELHHFSDASLSGYGQCSYIRLVNEKNEVHCSLVMSKARVTPLKVITLPRLELNAAVVSLKMSKVLESEMTEKYRHYFWTDSRIVLGYINNDTRRFKIYVANRVELIKEATSPQQWHYVRSEDNPADHASRGLSVEKLRDSTWFTGPRFLWNPDLEMADMPHNDVQLPEMDPEIKMSSVRSTQTVEKKSMIERLEKFSDWSRAVRAIARLKRRARGIKNASLTSEEERQETTTFLIKLAQEQKFEEKPPSSTLNPFKDNKGVIRVGGRLGQSSFAFSVQHPVILPKDSYVSKLIVSHFHKRIGHMGRGMTLNEVRANGFWILAGGKLTSEIIHRCVTCRKMRKPVEEQKMADLPSDRVEASCPFEYSAMDCFGPFIVKQNRKEFKRYGLLFTCLCSRAVHVEMLDDMSSDAFINALRCFISIRGKVRQIRSDQGSNFVGAKNEFTAALKEMDAQKVACYLANQDCDFLMNAPHSSHVGGVWERQIRTIRNVLAGVINLCPGRLDDSSLRTLFYEAMAIVNSRPLSIANINDPECAEPLTPNHILTMKSSVPLPPPGNFVSQDMYLRKRWRRVQFLTQQFWSRWRKEYLQNLNKRQCWTRCKRNITVGDIVLVVEPNVARNSWPLGRVVECIPSKDKLVRKAKICVGTDDLNSLGKRETKPVILERPIQNSQSSR</sequence>
<feature type="region of interest" description="Disordered" evidence="1">
    <location>
        <begin position="1"/>
        <end position="27"/>
    </location>
</feature>
<dbReference type="PANTHER" id="PTHR47331:SF5">
    <property type="entry name" value="RIBONUCLEASE H"/>
    <property type="match status" value="1"/>
</dbReference>
<dbReference type="InterPro" id="IPR012337">
    <property type="entry name" value="RNaseH-like_sf"/>
</dbReference>
<evidence type="ECO:0000313" key="3">
    <source>
        <dbReference type="Proteomes" id="UP000085678"/>
    </source>
</evidence>
<dbReference type="CDD" id="cd01644">
    <property type="entry name" value="RT_pepA17"/>
    <property type="match status" value="1"/>
</dbReference>
<dbReference type="InterPro" id="IPR001584">
    <property type="entry name" value="Integrase_cat-core"/>
</dbReference>
<keyword evidence="3" id="KW-1185">Reference proteome</keyword>
<accession>A0A1S3JQZ5</accession>
<dbReference type="InParanoid" id="A0A1S3JQZ5"/>
<dbReference type="InterPro" id="IPR040676">
    <property type="entry name" value="DUF5641"/>
</dbReference>
<dbReference type="Pfam" id="PF05380">
    <property type="entry name" value="Peptidase_A17"/>
    <property type="match status" value="1"/>
</dbReference>
<organism evidence="3 4">
    <name type="scientific">Lingula anatina</name>
    <name type="common">Brachiopod</name>
    <name type="synonym">Lingula unguis</name>
    <dbReference type="NCBI Taxonomy" id="7574"/>
    <lineage>
        <taxon>Eukaryota</taxon>
        <taxon>Metazoa</taxon>
        <taxon>Spiralia</taxon>
        <taxon>Lophotrochozoa</taxon>
        <taxon>Brachiopoda</taxon>
        <taxon>Linguliformea</taxon>
        <taxon>Lingulata</taxon>
        <taxon>Lingulida</taxon>
        <taxon>Linguloidea</taxon>
        <taxon>Lingulidae</taxon>
        <taxon>Lingula</taxon>
    </lineage>
</organism>
<dbReference type="Proteomes" id="UP000085678">
    <property type="component" value="Unplaced"/>
</dbReference>
<dbReference type="InterPro" id="IPR036397">
    <property type="entry name" value="RNaseH_sf"/>
</dbReference>
<dbReference type="PANTHER" id="PTHR47331">
    <property type="entry name" value="PHD-TYPE DOMAIN-CONTAINING PROTEIN"/>
    <property type="match status" value="1"/>
</dbReference>
<feature type="domain" description="Integrase catalytic" evidence="2">
    <location>
        <begin position="1000"/>
        <end position="1189"/>
    </location>
</feature>
<dbReference type="InterPro" id="IPR008042">
    <property type="entry name" value="Retrotrans_Pao"/>
</dbReference>
<dbReference type="OrthoDB" id="10025024at2759"/>
<dbReference type="GO" id="GO:0003676">
    <property type="term" value="F:nucleic acid binding"/>
    <property type="evidence" value="ECO:0007669"/>
    <property type="project" value="InterPro"/>
</dbReference>
<dbReference type="RefSeq" id="XP_013412394.1">
    <property type="nucleotide sequence ID" value="XM_013556940.1"/>
</dbReference>
<dbReference type="Pfam" id="PF18701">
    <property type="entry name" value="DUF5641"/>
    <property type="match status" value="1"/>
</dbReference>
<proteinExistence type="predicted"/>
<dbReference type="PROSITE" id="PS50994">
    <property type="entry name" value="INTEGRASE"/>
    <property type="match status" value="1"/>
</dbReference>
<dbReference type="SUPFAM" id="SSF56672">
    <property type="entry name" value="DNA/RNA polymerases"/>
    <property type="match status" value="1"/>
</dbReference>
<evidence type="ECO:0000313" key="4">
    <source>
        <dbReference type="RefSeq" id="XP_013412394.1"/>
    </source>
</evidence>